<dbReference type="Proteomes" id="UP000191116">
    <property type="component" value="Unassembled WGS sequence"/>
</dbReference>
<keyword evidence="6 8" id="KW-1133">Transmembrane helix</keyword>
<gene>
    <name evidence="10" type="ORF">CZ814_01376</name>
</gene>
<dbReference type="EMBL" id="FUWP01000005">
    <property type="protein sequence ID" value="SKA19331.1"/>
    <property type="molecule type" value="Genomic_DNA"/>
</dbReference>
<feature type="transmembrane region" description="Helical" evidence="8">
    <location>
        <begin position="64"/>
        <end position="83"/>
    </location>
</feature>
<dbReference type="PANTHER" id="PTHR22911:SF130">
    <property type="entry name" value="BIOTIN TRANSPORTER"/>
    <property type="match status" value="1"/>
</dbReference>
<feature type="transmembrane region" description="Helical" evidence="8">
    <location>
        <begin position="240"/>
        <end position="259"/>
    </location>
</feature>
<feature type="transmembrane region" description="Helical" evidence="8">
    <location>
        <begin position="171"/>
        <end position="189"/>
    </location>
</feature>
<dbReference type="SUPFAM" id="SSF103481">
    <property type="entry name" value="Multidrug resistance efflux transporter EmrE"/>
    <property type="match status" value="2"/>
</dbReference>
<evidence type="ECO:0000256" key="5">
    <source>
        <dbReference type="ARBA" id="ARBA00022737"/>
    </source>
</evidence>
<dbReference type="InterPro" id="IPR000620">
    <property type="entry name" value="EamA_dom"/>
</dbReference>
<dbReference type="InterPro" id="IPR004779">
    <property type="entry name" value="CO/AA/NH_transpt"/>
</dbReference>
<evidence type="ECO:0000256" key="7">
    <source>
        <dbReference type="ARBA" id="ARBA00023136"/>
    </source>
</evidence>
<dbReference type="AlphaFoldDB" id="A0A1T4RUR0"/>
<keyword evidence="4 8" id="KW-0812">Transmembrane</keyword>
<evidence type="ECO:0000256" key="4">
    <source>
        <dbReference type="ARBA" id="ARBA00022692"/>
    </source>
</evidence>
<keyword evidence="7 8" id="KW-0472">Membrane</keyword>
<feature type="transmembrane region" description="Helical" evidence="8">
    <location>
        <begin position="123"/>
        <end position="141"/>
    </location>
</feature>
<dbReference type="GO" id="GO:0005886">
    <property type="term" value="C:plasma membrane"/>
    <property type="evidence" value="ECO:0007669"/>
    <property type="project" value="UniProtKB-SubCell"/>
</dbReference>
<dbReference type="Pfam" id="PF00892">
    <property type="entry name" value="EamA"/>
    <property type="match status" value="2"/>
</dbReference>
<accession>A0A1T4RUR0</accession>
<evidence type="ECO:0000256" key="3">
    <source>
        <dbReference type="ARBA" id="ARBA00022475"/>
    </source>
</evidence>
<feature type="transmembrane region" description="Helical" evidence="8">
    <location>
        <begin position="271"/>
        <end position="290"/>
    </location>
</feature>
<evidence type="ECO:0000256" key="8">
    <source>
        <dbReference type="SAM" id="Phobius"/>
    </source>
</evidence>
<feature type="transmembrane region" description="Helical" evidence="8">
    <location>
        <begin position="148"/>
        <end position="165"/>
    </location>
</feature>
<feature type="transmembrane region" description="Helical" evidence="8">
    <location>
        <begin position="209"/>
        <end position="228"/>
    </location>
</feature>
<keyword evidence="2" id="KW-0813">Transport</keyword>
<protein>
    <submittedName>
        <fullName evidence="10">EamA-like transporter family protein</fullName>
    </submittedName>
</protein>
<name>A0A1T4RUR0_9GAMM</name>
<proteinExistence type="predicted"/>
<keyword evidence="3" id="KW-1003">Cell membrane</keyword>
<reference evidence="10 11" key="1">
    <citation type="submission" date="2017-02" db="EMBL/GenBank/DDBJ databases">
        <authorList>
            <person name="Peterson S.W."/>
        </authorList>
    </citation>
    <scope>NUCLEOTIDE SEQUENCE [LARGE SCALE GENOMIC DNA]</scope>
    <source>
        <strain evidence="10 11">CECT 9189</strain>
    </source>
</reference>
<feature type="transmembrane region" description="Helical" evidence="8">
    <location>
        <begin position="39"/>
        <end position="58"/>
    </location>
</feature>
<evidence type="ECO:0000256" key="6">
    <source>
        <dbReference type="ARBA" id="ARBA00022989"/>
    </source>
</evidence>
<evidence type="ECO:0000256" key="2">
    <source>
        <dbReference type="ARBA" id="ARBA00022448"/>
    </source>
</evidence>
<evidence type="ECO:0000313" key="11">
    <source>
        <dbReference type="Proteomes" id="UP000191116"/>
    </source>
</evidence>
<feature type="domain" description="EamA" evidence="9">
    <location>
        <begin position="174"/>
        <end position="311"/>
    </location>
</feature>
<dbReference type="NCBIfam" id="TIGR00950">
    <property type="entry name" value="2A78"/>
    <property type="match status" value="1"/>
</dbReference>
<feature type="transmembrane region" description="Helical" evidence="8">
    <location>
        <begin position="296"/>
        <end position="312"/>
    </location>
</feature>
<evidence type="ECO:0000256" key="1">
    <source>
        <dbReference type="ARBA" id="ARBA00004651"/>
    </source>
</evidence>
<evidence type="ECO:0000313" key="10">
    <source>
        <dbReference type="EMBL" id="SKA19331.1"/>
    </source>
</evidence>
<evidence type="ECO:0000259" key="9">
    <source>
        <dbReference type="Pfam" id="PF00892"/>
    </source>
</evidence>
<feature type="transmembrane region" description="Helical" evidence="8">
    <location>
        <begin position="92"/>
        <end position="111"/>
    </location>
</feature>
<dbReference type="PANTHER" id="PTHR22911">
    <property type="entry name" value="ACYL-MALONYL CONDENSING ENZYME-RELATED"/>
    <property type="match status" value="1"/>
</dbReference>
<comment type="subcellular location">
    <subcellularLocation>
        <location evidence="1">Cell membrane</location>
        <topology evidence="1">Multi-pass membrane protein</topology>
    </subcellularLocation>
</comment>
<organism evidence="10 11">
    <name type="scientific">Photobacterium toruni</name>
    <dbReference type="NCBI Taxonomy" id="1935446"/>
    <lineage>
        <taxon>Bacteria</taxon>
        <taxon>Pseudomonadati</taxon>
        <taxon>Pseudomonadota</taxon>
        <taxon>Gammaproteobacteria</taxon>
        <taxon>Vibrionales</taxon>
        <taxon>Vibrionaceae</taxon>
        <taxon>Photobacterium</taxon>
    </lineage>
</organism>
<dbReference type="InterPro" id="IPR037185">
    <property type="entry name" value="EmrE-like"/>
</dbReference>
<sequence length="332" mass="36968">MIIAAVSLSFILQLSYSSCHNFVTLLSPSINTAFFTMRYLSIITLLWAFSFSLIGVYLAGQVDAWFSVLTRVCLAAVVFLPFLRTKHLQPKLALKLMVVGAFQLGLMYCFYYQSFLYLTVPEVLLFTIFTPIYVTLIYDALHKQFSPWYLLSAVIAVIGAAVIKFEGINQHFIIGFFIVQGANLCFAIGQVGYKRIIEQEQADIPQHTVFGWFYLGAVCVAVPMYLLFGNSAKLPTTPLQWGILVYLGVIASGVGYFIWNKGATLVNAGALAIMNNALVPAGLIVNIVIWNHNVDYPRLIIGGGIILSSLWFNETWVKNKVTAQRQTQNSSL</sequence>
<keyword evidence="5" id="KW-0677">Repeat</keyword>
<feature type="domain" description="EamA" evidence="9">
    <location>
        <begin position="41"/>
        <end position="163"/>
    </location>
</feature>